<keyword evidence="11" id="KW-1185">Reference proteome</keyword>
<dbReference type="CDD" id="cd14798">
    <property type="entry name" value="RX-CC_like"/>
    <property type="match status" value="1"/>
</dbReference>
<evidence type="ECO:0000259" key="7">
    <source>
        <dbReference type="Pfam" id="PF18052"/>
    </source>
</evidence>
<dbReference type="Gene3D" id="3.40.50.300">
    <property type="entry name" value="P-loop containing nucleotide triphosphate hydrolases"/>
    <property type="match status" value="1"/>
</dbReference>
<dbReference type="InterPro" id="IPR038005">
    <property type="entry name" value="RX-like_CC"/>
</dbReference>
<keyword evidence="2" id="KW-0433">Leucine-rich repeat</keyword>
<evidence type="ECO:0000256" key="4">
    <source>
        <dbReference type="ARBA" id="ARBA00022741"/>
    </source>
</evidence>
<organism evidence="10 11">
    <name type="scientific">Rhynchospora pubera</name>
    <dbReference type="NCBI Taxonomy" id="906938"/>
    <lineage>
        <taxon>Eukaryota</taxon>
        <taxon>Viridiplantae</taxon>
        <taxon>Streptophyta</taxon>
        <taxon>Embryophyta</taxon>
        <taxon>Tracheophyta</taxon>
        <taxon>Spermatophyta</taxon>
        <taxon>Magnoliopsida</taxon>
        <taxon>Liliopsida</taxon>
        <taxon>Poales</taxon>
        <taxon>Cyperaceae</taxon>
        <taxon>Cyperoideae</taxon>
        <taxon>Rhynchosporeae</taxon>
        <taxon>Rhynchospora</taxon>
    </lineage>
</organism>
<dbReference type="InterPro" id="IPR036388">
    <property type="entry name" value="WH-like_DNA-bd_sf"/>
</dbReference>
<dbReference type="Gene3D" id="3.80.10.10">
    <property type="entry name" value="Ribonuclease Inhibitor"/>
    <property type="match status" value="1"/>
</dbReference>
<dbReference type="InterPro" id="IPR041118">
    <property type="entry name" value="Rx_N"/>
</dbReference>
<keyword evidence="4" id="KW-0547">Nucleotide-binding</keyword>
<dbReference type="SUPFAM" id="SSF52540">
    <property type="entry name" value="P-loop containing nucleoside triphosphate hydrolases"/>
    <property type="match status" value="1"/>
</dbReference>
<evidence type="ECO:0000256" key="1">
    <source>
        <dbReference type="ARBA" id="ARBA00008894"/>
    </source>
</evidence>
<dbReference type="GO" id="GO:0042742">
    <property type="term" value="P:defense response to bacterium"/>
    <property type="evidence" value="ECO:0007669"/>
    <property type="project" value="UniProtKB-ARBA"/>
</dbReference>
<dbReference type="SUPFAM" id="SSF52058">
    <property type="entry name" value="L domain-like"/>
    <property type="match status" value="1"/>
</dbReference>
<dbReference type="Proteomes" id="UP001140206">
    <property type="component" value="Chromosome 4"/>
</dbReference>
<dbReference type="InterPro" id="IPR032675">
    <property type="entry name" value="LRR_dom_sf"/>
</dbReference>
<feature type="domain" description="Disease resistance protein winged helix" evidence="8">
    <location>
        <begin position="421"/>
        <end position="491"/>
    </location>
</feature>
<evidence type="ECO:0000256" key="5">
    <source>
        <dbReference type="ARBA" id="ARBA00022821"/>
    </source>
</evidence>
<dbReference type="Gene3D" id="1.20.5.4130">
    <property type="match status" value="1"/>
</dbReference>
<dbReference type="Pfam" id="PF23559">
    <property type="entry name" value="WHD_DRP"/>
    <property type="match status" value="1"/>
</dbReference>
<dbReference type="GO" id="GO:0002758">
    <property type="term" value="P:innate immune response-activating signaling pathway"/>
    <property type="evidence" value="ECO:0007669"/>
    <property type="project" value="UniProtKB-ARBA"/>
</dbReference>
<feature type="domain" description="NB-ARC" evidence="6">
    <location>
        <begin position="164"/>
        <end position="336"/>
    </location>
</feature>
<reference evidence="10" key="1">
    <citation type="submission" date="2022-08" db="EMBL/GenBank/DDBJ databases">
        <authorList>
            <person name="Marques A."/>
        </authorList>
    </citation>
    <scope>NUCLEOTIDE SEQUENCE</scope>
    <source>
        <strain evidence="10">RhyPub2mFocal</strain>
        <tissue evidence="10">Leaves</tissue>
    </source>
</reference>
<comment type="similarity">
    <text evidence="1">Belongs to the disease resistance NB-LRR family.</text>
</comment>
<dbReference type="GO" id="GO:0043531">
    <property type="term" value="F:ADP binding"/>
    <property type="evidence" value="ECO:0007669"/>
    <property type="project" value="InterPro"/>
</dbReference>
<evidence type="ECO:0000313" key="11">
    <source>
        <dbReference type="Proteomes" id="UP001140206"/>
    </source>
</evidence>
<proteinExistence type="inferred from homology"/>
<feature type="domain" description="Disease resistance N-terminal" evidence="7">
    <location>
        <begin position="5"/>
        <end position="87"/>
    </location>
</feature>
<dbReference type="Pfam" id="PF23598">
    <property type="entry name" value="LRR_14"/>
    <property type="match status" value="1"/>
</dbReference>
<evidence type="ECO:0000256" key="3">
    <source>
        <dbReference type="ARBA" id="ARBA00022737"/>
    </source>
</evidence>
<accession>A0AAV8CPB4</accession>
<evidence type="ECO:0000313" key="10">
    <source>
        <dbReference type="EMBL" id="KAJ4757051.1"/>
    </source>
</evidence>
<dbReference type="EMBL" id="JAMFTS010000004">
    <property type="protein sequence ID" value="KAJ4757051.1"/>
    <property type="molecule type" value="Genomic_DNA"/>
</dbReference>
<dbReference type="PANTHER" id="PTHR23155">
    <property type="entry name" value="DISEASE RESISTANCE PROTEIN RP"/>
    <property type="match status" value="1"/>
</dbReference>
<dbReference type="InterPro" id="IPR027417">
    <property type="entry name" value="P-loop_NTPase"/>
</dbReference>
<dbReference type="InterPro" id="IPR002182">
    <property type="entry name" value="NB-ARC"/>
</dbReference>
<protein>
    <submittedName>
        <fullName evidence="10">Disease resistance protein (CC-NBS-LRR class) family</fullName>
    </submittedName>
</protein>
<dbReference type="FunFam" id="3.40.50.300:FF:001091">
    <property type="entry name" value="Probable disease resistance protein At1g61300"/>
    <property type="match status" value="1"/>
</dbReference>
<dbReference type="PANTHER" id="PTHR23155:SF1185">
    <property type="entry name" value="DISEASE RESISTANCE RPP8-LIKE PROTEIN 3-RELATED"/>
    <property type="match status" value="1"/>
</dbReference>
<evidence type="ECO:0000259" key="8">
    <source>
        <dbReference type="Pfam" id="PF23559"/>
    </source>
</evidence>
<dbReference type="InterPro" id="IPR058922">
    <property type="entry name" value="WHD_DRP"/>
</dbReference>
<dbReference type="PRINTS" id="PR00364">
    <property type="entry name" value="DISEASERSIST"/>
</dbReference>
<dbReference type="Gene3D" id="1.10.8.430">
    <property type="entry name" value="Helical domain of apoptotic protease-activating factors"/>
    <property type="match status" value="1"/>
</dbReference>
<name>A0AAV8CPB4_9POAL</name>
<dbReference type="AlphaFoldDB" id="A0AAV8CPB4"/>
<dbReference type="InterPro" id="IPR044974">
    <property type="entry name" value="Disease_R_plants"/>
</dbReference>
<sequence>MAEAVVTYVLRKISESVYQEALSLYGAGDKVEWAKRELEWVSAFLEDADAKQNKNARVKQWVKDVKEVAYMIEDALDKFLVDMGGGRPKGVLGRVGHMPMALAARHKVSTQIDKIKVRMHEIKDNVTTFGLMSLGSSGRASSFRQPVRPVVVPEIDKTQVIGFKDDIDNICAQLVHHNVSRRSVISIVGPGGRGKTTVATKVYTSAGVERHFDSRIWLTVSQEFKIIDILKKMLDKLREINENIYLMDEEFFITELHKSLSKKKYLIVLDDVWSSDLWTQLEVALPEDHNGSRVLITTRFFNVAEESDTMSQPYELRILNEDESQQLLLTKVFPNQFVINCPDNLLPLTNLFAQKCGGWPLALVVLGGILSTKDPDYNTWNEIMLKMDWHIEGSKCLDIISTSYKDLPSHLKPCFIYIASFPEDYKIKATTLFQLWIVEGFIQHDPTKTMEEIAENYLEELVQRCMVQVSNRLWSGKIKYCYMHDILRELAIRKAKEDNFLLVCCESNVNSISGTTASTRRVAFHEFGNTELTIGSVGPSIRTLIYFGEQLPNYNELRMVRVMHIEYGWALRYHEDDSQWLKHLTTLRYFQSNGKFKLSKMPTSFWNNNMLRYVKIEGSFVIGPLSSVNLENLLTLKGVVARDEWSVKLPHFPRIRKLGISIAPDFDWEAMTSSMIKLEHLNSLSLFTQWGKPLTSPCLTPAFKNYKQMQSLHLCCRWPGNVIGGSRLFPPHLVKLSLERSCLMQDPMPELEKLPYLRVLHLLTHSYVGKWLVCSTGGFGCLQQLKLDGLQKLVELEVEEGAMPMLNLLEIWDCPELQIFPNLQHLPNLRELMVRYMSDQLFSRLEGADRHKVQHIPSIKRQ</sequence>
<evidence type="ECO:0000259" key="6">
    <source>
        <dbReference type="Pfam" id="PF00931"/>
    </source>
</evidence>
<feature type="domain" description="Disease resistance R13L4/SHOC-2-like LRR" evidence="9">
    <location>
        <begin position="581"/>
        <end position="837"/>
    </location>
</feature>
<evidence type="ECO:0000256" key="2">
    <source>
        <dbReference type="ARBA" id="ARBA00022614"/>
    </source>
</evidence>
<gene>
    <name evidence="10" type="ORF">LUZ62_067426</name>
</gene>
<evidence type="ECO:0000259" key="9">
    <source>
        <dbReference type="Pfam" id="PF23598"/>
    </source>
</evidence>
<dbReference type="InterPro" id="IPR055414">
    <property type="entry name" value="LRR_R13L4/SHOC2-like"/>
</dbReference>
<keyword evidence="5" id="KW-0611">Plant defense</keyword>
<dbReference type="InterPro" id="IPR042197">
    <property type="entry name" value="Apaf_helical"/>
</dbReference>
<keyword evidence="3" id="KW-0677">Repeat</keyword>
<dbReference type="GO" id="GO:0009626">
    <property type="term" value="P:plant-type hypersensitive response"/>
    <property type="evidence" value="ECO:0007669"/>
    <property type="project" value="UniProtKB-ARBA"/>
</dbReference>
<dbReference type="Pfam" id="PF00931">
    <property type="entry name" value="NB-ARC"/>
    <property type="match status" value="1"/>
</dbReference>
<dbReference type="Pfam" id="PF18052">
    <property type="entry name" value="Rx_N"/>
    <property type="match status" value="1"/>
</dbReference>
<dbReference type="FunFam" id="1.10.10.10:FF:000322">
    <property type="entry name" value="Probable disease resistance protein At1g63360"/>
    <property type="match status" value="1"/>
</dbReference>
<dbReference type="Gene3D" id="1.10.10.10">
    <property type="entry name" value="Winged helix-like DNA-binding domain superfamily/Winged helix DNA-binding domain"/>
    <property type="match status" value="1"/>
</dbReference>
<comment type="caution">
    <text evidence="10">The sequence shown here is derived from an EMBL/GenBank/DDBJ whole genome shotgun (WGS) entry which is preliminary data.</text>
</comment>